<dbReference type="InterPro" id="IPR002386">
    <property type="entry name" value="Amicyanin/Pseudoazurin"/>
</dbReference>
<keyword evidence="4" id="KW-0574">Periplasm</keyword>
<accession>A0A2X0IUN6</accession>
<evidence type="ECO:0000256" key="4">
    <source>
        <dbReference type="ARBA" id="ARBA00022764"/>
    </source>
</evidence>
<comment type="caution">
    <text evidence="11">The sequence shown here is derived from an EMBL/GenBank/DDBJ whole genome shotgun (WGS) entry which is preliminary data.</text>
</comment>
<dbReference type="Proteomes" id="UP000248889">
    <property type="component" value="Unassembled WGS sequence"/>
</dbReference>
<evidence type="ECO:0000256" key="7">
    <source>
        <dbReference type="PIRSR" id="PIRSR602386-1"/>
    </source>
</evidence>
<keyword evidence="2" id="KW-0813">Transport</keyword>
<evidence type="ECO:0000256" key="1">
    <source>
        <dbReference type="ARBA" id="ARBA00004418"/>
    </source>
</evidence>
<evidence type="ECO:0000256" key="8">
    <source>
        <dbReference type="SAM" id="MobiDB-lite"/>
    </source>
</evidence>
<feature type="region of interest" description="Disordered" evidence="8">
    <location>
        <begin position="51"/>
        <end position="88"/>
    </location>
</feature>
<dbReference type="PANTHER" id="PTHR36507:SF1">
    <property type="entry name" value="BLL1555 PROTEIN"/>
    <property type="match status" value="1"/>
</dbReference>
<sequence length="178" mass="17767">MKTSFPRRRSGGAAVAAALLAVSGLTLAACSSPAHPAASATIAITPGSGQSSLAGMPGSTATGPVTQPPSAAGSMPAMSMPASAAPTPAGVPVATDSVAIKNFAFAPAAITVKVGTRVTWTNQDSDAHTVTSQNNTGPLNSQALNTGQSFSYTFTTPGTYHYLCTIHPFMTATVTVTR</sequence>
<evidence type="ECO:0000256" key="5">
    <source>
        <dbReference type="ARBA" id="ARBA00022982"/>
    </source>
</evidence>
<dbReference type="InterPro" id="IPR035668">
    <property type="entry name" value="Amicyanin"/>
</dbReference>
<evidence type="ECO:0000256" key="3">
    <source>
        <dbReference type="ARBA" id="ARBA00022723"/>
    </source>
</evidence>
<evidence type="ECO:0000313" key="12">
    <source>
        <dbReference type="Proteomes" id="UP000248889"/>
    </source>
</evidence>
<dbReference type="InterPro" id="IPR000923">
    <property type="entry name" value="BlueCu_1"/>
</dbReference>
<dbReference type="GO" id="GO:0005507">
    <property type="term" value="F:copper ion binding"/>
    <property type="evidence" value="ECO:0007669"/>
    <property type="project" value="InterPro"/>
</dbReference>
<evidence type="ECO:0000256" key="9">
    <source>
        <dbReference type="SAM" id="SignalP"/>
    </source>
</evidence>
<feature type="chain" id="PRO_5039047283" evidence="9">
    <location>
        <begin position="29"/>
        <end position="178"/>
    </location>
</feature>
<dbReference type="PANTHER" id="PTHR36507">
    <property type="entry name" value="BLL1555 PROTEIN"/>
    <property type="match status" value="1"/>
</dbReference>
<dbReference type="EMBL" id="QKYN01000168">
    <property type="protein sequence ID" value="RAG81276.1"/>
    <property type="molecule type" value="Genomic_DNA"/>
</dbReference>
<feature type="compositionally biased region" description="Polar residues" evidence="8">
    <location>
        <begin position="51"/>
        <end position="65"/>
    </location>
</feature>
<dbReference type="GO" id="GO:0009055">
    <property type="term" value="F:electron transfer activity"/>
    <property type="evidence" value="ECO:0007669"/>
    <property type="project" value="InterPro"/>
</dbReference>
<keyword evidence="12" id="KW-1185">Reference proteome</keyword>
<evidence type="ECO:0000256" key="2">
    <source>
        <dbReference type="ARBA" id="ARBA00022448"/>
    </source>
</evidence>
<keyword evidence="6 7" id="KW-0186">Copper</keyword>
<dbReference type="GO" id="GO:0042597">
    <property type="term" value="C:periplasmic space"/>
    <property type="evidence" value="ECO:0007669"/>
    <property type="project" value="UniProtKB-SubCell"/>
</dbReference>
<feature type="signal peptide" evidence="9">
    <location>
        <begin position="1"/>
        <end position="28"/>
    </location>
</feature>
<gene>
    <name evidence="11" type="ORF">DN069_33725</name>
</gene>
<feature type="binding site" evidence="7">
    <location>
        <position position="167"/>
    </location>
    <ligand>
        <name>Cu cation</name>
        <dbReference type="ChEBI" id="CHEBI:23378"/>
    </ligand>
</feature>
<feature type="binding site" evidence="7">
    <location>
        <position position="164"/>
    </location>
    <ligand>
        <name>Cu cation</name>
        <dbReference type="ChEBI" id="CHEBI:23378"/>
    </ligand>
</feature>
<evidence type="ECO:0000259" key="10">
    <source>
        <dbReference type="Pfam" id="PF00127"/>
    </source>
</evidence>
<dbReference type="OrthoDB" id="574459at2"/>
<dbReference type="RefSeq" id="WP_111507053.1">
    <property type="nucleotide sequence ID" value="NZ_QKYN01000168.1"/>
</dbReference>
<feature type="compositionally biased region" description="Low complexity" evidence="8">
    <location>
        <begin position="68"/>
        <end position="88"/>
    </location>
</feature>
<dbReference type="AlphaFoldDB" id="A0A2X0IUN6"/>
<feature type="binding site" evidence="7">
    <location>
        <position position="128"/>
    </location>
    <ligand>
        <name>Cu cation</name>
        <dbReference type="ChEBI" id="CHEBI:23378"/>
    </ligand>
</feature>
<proteinExistence type="predicted"/>
<dbReference type="Gene3D" id="2.60.40.420">
    <property type="entry name" value="Cupredoxins - blue copper proteins"/>
    <property type="match status" value="1"/>
</dbReference>
<feature type="domain" description="Blue (type 1) copper" evidence="10">
    <location>
        <begin position="98"/>
        <end position="176"/>
    </location>
</feature>
<dbReference type="PRINTS" id="PR00155">
    <property type="entry name" value="AMICYANIN"/>
</dbReference>
<dbReference type="Pfam" id="PF00127">
    <property type="entry name" value="Copper-bind"/>
    <property type="match status" value="1"/>
</dbReference>
<protein>
    <submittedName>
        <fullName evidence="11">Plastocyanin</fullName>
    </submittedName>
</protein>
<comment type="subcellular location">
    <subcellularLocation>
        <location evidence="1">Periplasm</location>
    </subcellularLocation>
</comment>
<keyword evidence="9" id="KW-0732">Signal</keyword>
<evidence type="ECO:0000313" key="11">
    <source>
        <dbReference type="EMBL" id="RAG81276.1"/>
    </source>
</evidence>
<comment type="cofactor">
    <cofactor evidence="7">
        <name>Cu cation</name>
        <dbReference type="ChEBI" id="CHEBI:23378"/>
    </cofactor>
    <text evidence="7">Binds 1 copper ion per subunit.</text>
</comment>
<reference evidence="11 12" key="1">
    <citation type="submission" date="2018-06" db="EMBL/GenBank/DDBJ databases">
        <title>Streptacidiphilus pinicola sp. nov., isolated from pine grove soil.</title>
        <authorList>
            <person name="Roh S.G."/>
            <person name="Park S."/>
            <person name="Kim M.-K."/>
            <person name="Yun B.-R."/>
            <person name="Park J."/>
            <person name="Kim M.J."/>
            <person name="Kim Y.S."/>
            <person name="Kim S.B."/>
        </authorList>
    </citation>
    <scope>NUCLEOTIDE SEQUENCE [LARGE SCALE GENOMIC DNA]</scope>
    <source>
        <strain evidence="11 12">MMS16-CNU450</strain>
    </source>
</reference>
<keyword evidence="5" id="KW-0249">Electron transport</keyword>
<name>A0A2X0IUN6_9ACTN</name>
<dbReference type="CDD" id="cd13921">
    <property type="entry name" value="Amicyanin"/>
    <property type="match status" value="1"/>
</dbReference>
<dbReference type="PROSITE" id="PS51257">
    <property type="entry name" value="PROKAR_LIPOPROTEIN"/>
    <property type="match status" value="1"/>
</dbReference>
<dbReference type="InterPro" id="IPR052721">
    <property type="entry name" value="ET_Amicyanin"/>
</dbReference>
<feature type="binding site" evidence="7">
    <location>
        <position position="170"/>
    </location>
    <ligand>
        <name>Cu cation</name>
        <dbReference type="ChEBI" id="CHEBI:23378"/>
    </ligand>
</feature>
<keyword evidence="3 7" id="KW-0479">Metal-binding</keyword>
<evidence type="ECO:0000256" key="6">
    <source>
        <dbReference type="ARBA" id="ARBA00023008"/>
    </source>
</evidence>
<organism evidence="11 12">
    <name type="scientific">Streptacidiphilus pinicola</name>
    <dbReference type="NCBI Taxonomy" id="2219663"/>
    <lineage>
        <taxon>Bacteria</taxon>
        <taxon>Bacillati</taxon>
        <taxon>Actinomycetota</taxon>
        <taxon>Actinomycetes</taxon>
        <taxon>Kitasatosporales</taxon>
        <taxon>Streptomycetaceae</taxon>
        <taxon>Streptacidiphilus</taxon>
    </lineage>
</organism>
<dbReference type="InterPro" id="IPR008972">
    <property type="entry name" value="Cupredoxin"/>
</dbReference>
<dbReference type="SUPFAM" id="SSF49503">
    <property type="entry name" value="Cupredoxins"/>
    <property type="match status" value="1"/>
</dbReference>